<gene>
    <name evidence="2" type="ORF">L5515_000571</name>
</gene>
<reference evidence="2 3" key="1">
    <citation type="submission" date="2022-04" db="EMBL/GenBank/DDBJ databases">
        <title>Chromosome-level reference genomes for two strains of Caenorhabditis briggsae: an improved platform for comparative genomics.</title>
        <authorList>
            <person name="Stevens L."/>
            <person name="Andersen E."/>
        </authorList>
    </citation>
    <scope>NUCLEOTIDE SEQUENCE [LARGE SCALE GENOMIC DNA]</scope>
    <source>
        <strain evidence="2">VX34</strain>
        <tissue evidence="2">Whole-organism</tissue>
    </source>
</reference>
<dbReference type="InterPro" id="IPR009676">
    <property type="entry name" value="DUF1265"/>
</dbReference>
<sequence>MKAIHMEQKYQEADNIVTFNHVLDFKMGPRDLRAKGSFSTVFESTILDWDLQLHKQFGGRIPNFRDSSYVISLNGTGARDLYPPVHSISFKLNVLDSEGNNFKSLKYFIDGTTLSHPRRGRIDHKSYSTEANSSFERSLSTLIVANQKKEHTMHLETRMEFKNYEFVDFKYLVGEGAPNVSDKREYYFDALTNRSRHDLKLQTSDGSQYLMTNKEIICLASSFFRQHLKEQTIEYTVGVADSLESIDICLTYLVTGRYKKPKELTPKLAAETMTLATQWKAFEHKILKNSLEKHCYEELVKNREDFMYVVNLLIVAEDAQFSNVQNCCVATINFYHFHDFMRNFVYGSHPLKDRLTRRREFMRPSLAMQVKRAFAASNEATRFIKYLPALGED</sequence>
<dbReference type="Proteomes" id="UP000829354">
    <property type="component" value="Chromosome I"/>
</dbReference>
<dbReference type="Gene3D" id="3.30.710.10">
    <property type="entry name" value="Potassium Channel Kv1.1, Chain A"/>
    <property type="match status" value="1"/>
</dbReference>
<dbReference type="EMBL" id="CP092620">
    <property type="protein sequence ID" value="UMM11137.1"/>
    <property type="molecule type" value="Genomic_DNA"/>
</dbReference>
<feature type="domain" description="BTB" evidence="1">
    <location>
        <begin position="197"/>
        <end position="262"/>
    </location>
</feature>
<evidence type="ECO:0000313" key="3">
    <source>
        <dbReference type="Proteomes" id="UP000829354"/>
    </source>
</evidence>
<organism evidence="2 3">
    <name type="scientific">Caenorhabditis briggsae</name>
    <dbReference type="NCBI Taxonomy" id="6238"/>
    <lineage>
        <taxon>Eukaryota</taxon>
        <taxon>Metazoa</taxon>
        <taxon>Ecdysozoa</taxon>
        <taxon>Nematoda</taxon>
        <taxon>Chromadorea</taxon>
        <taxon>Rhabditida</taxon>
        <taxon>Rhabditina</taxon>
        <taxon>Rhabditomorpha</taxon>
        <taxon>Rhabditoidea</taxon>
        <taxon>Rhabditidae</taxon>
        <taxon>Peloderinae</taxon>
        <taxon>Caenorhabditis</taxon>
    </lineage>
</organism>
<dbReference type="Pfam" id="PF06887">
    <property type="entry name" value="DUF1265"/>
    <property type="match status" value="1"/>
</dbReference>
<proteinExistence type="predicted"/>
<dbReference type="PROSITE" id="PS50097">
    <property type="entry name" value="BTB"/>
    <property type="match status" value="1"/>
</dbReference>
<dbReference type="InterPro" id="IPR011333">
    <property type="entry name" value="SKP1/BTB/POZ_sf"/>
</dbReference>
<keyword evidence="3" id="KW-1185">Reference proteome</keyword>
<evidence type="ECO:0000259" key="1">
    <source>
        <dbReference type="PROSITE" id="PS50097"/>
    </source>
</evidence>
<accession>A0AAE9E2V1</accession>
<name>A0AAE9E2V1_CAEBR</name>
<dbReference type="AlphaFoldDB" id="A0AAE9E2V1"/>
<dbReference type="InterPro" id="IPR000210">
    <property type="entry name" value="BTB/POZ_dom"/>
</dbReference>
<protein>
    <recommendedName>
        <fullName evidence="1">BTB domain-containing protein</fullName>
    </recommendedName>
</protein>
<evidence type="ECO:0000313" key="2">
    <source>
        <dbReference type="EMBL" id="UMM11137.1"/>
    </source>
</evidence>